<keyword evidence="3" id="KW-1185">Reference proteome</keyword>
<dbReference type="Proteomes" id="UP001180536">
    <property type="component" value="Unassembled WGS sequence"/>
</dbReference>
<gene>
    <name evidence="2" type="ORF">J2X16_003618</name>
</gene>
<protein>
    <submittedName>
        <fullName evidence="2">Uncharacterized protein</fullName>
    </submittedName>
</protein>
<dbReference type="RefSeq" id="WP_310347252.1">
    <property type="nucleotide sequence ID" value="NZ_JAVDXQ010000005.1"/>
</dbReference>
<comment type="caution">
    <text evidence="2">The sequence shown here is derived from an EMBL/GenBank/DDBJ whole genome shotgun (WGS) entry which is preliminary data.</text>
</comment>
<sequence>MTMRFYTALEAPTFIYDIGSDMLPAELVSRLAECVPTYKPVYSQSMEEITWANACTHCGRLQGAFFLQNEPDGPFFGGPEEFQGERKPLSTVDSDVDGVSY</sequence>
<organism evidence="2 3">
    <name type="scientific">Pelomonas aquatica</name>
    <dbReference type="NCBI Taxonomy" id="431058"/>
    <lineage>
        <taxon>Bacteria</taxon>
        <taxon>Pseudomonadati</taxon>
        <taxon>Pseudomonadota</taxon>
        <taxon>Betaproteobacteria</taxon>
        <taxon>Burkholderiales</taxon>
        <taxon>Sphaerotilaceae</taxon>
        <taxon>Roseateles</taxon>
    </lineage>
</organism>
<feature type="region of interest" description="Disordered" evidence="1">
    <location>
        <begin position="77"/>
        <end position="101"/>
    </location>
</feature>
<name>A0ABU1ZC97_9BURK</name>
<proteinExistence type="predicted"/>
<evidence type="ECO:0000256" key="1">
    <source>
        <dbReference type="SAM" id="MobiDB-lite"/>
    </source>
</evidence>
<accession>A0ABU1ZC97</accession>
<evidence type="ECO:0000313" key="2">
    <source>
        <dbReference type="EMBL" id="MDR7298255.1"/>
    </source>
</evidence>
<dbReference type="EMBL" id="JAVDXQ010000005">
    <property type="protein sequence ID" value="MDR7298255.1"/>
    <property type="molecule type" value="Genomic_DNA"/>
</dbReference>
<reference evidence="2 3" key="1">
    <citation type="submission" date="2023-07" db="EMBL/GenBank/DDBJ databases">
        <title>Sorghum-associated microbial communities from plants grown in Nebraska, USA.</title>
        <authorList>
            <person name="Schachtman D."/>
        </authorList>
    </citation>
    <scope>NUCLEOTIDE SEQUENCE [LARGE SCALE GENOMIC DNA]</scope>
    <source>
        <strain evidence="2 3">BE310</strain>
    </source>
</reference>
<evidence type="ECO:0000313" key="3">
    <source>
        <dbReference type="Proteomes" id="UP001180536"/>
    </source>
</evidence>